<reference evidence="1" key="2">
    <citation type="journal article" date="2023" name="IMA Fungus">
        <title>Comparative genomic study of the Penicillium genus elucidates a diverse pangenome and 15 lateral gene transfer events.</title>
        <authorList>
            <person name="Petersen C."/>
            <person name="Sorensen T."/>
            <person name="Nielsen M.R."/>
            <person name="Sondergaard T.E."/>
            <person name="Sorensen J.L."/>
            <person name="Fitzpatrick D.A."/>
            <person name="Frisvad J.C."/>
            <person name="Nielsen K.L."/>
        </authorList>
    </citation>
    <scope>NUCLEOTIDE SEQUENCE</scope>
    <source>
        <strain evidence="1">IBT 22155</strain>
    </source>
</reference>
<accession>A0A9W9KXL2</accession>
<dbReference type="GeneID" id="81408097"/>
<protein>
    <submittedName>
        <fullName evidence="1">Uncharacterized protein</fullName>
    </submittedName>
</protein>
<gene>
    <name evidence="1" type="ORF">N7515_008183</name>
</gene>
<comment type="caution">
    <text evidence="1">The sequence shown here is derived from an EMBL/GenBank/DDBJ whole genome shotgun (WGS) entry which is preliminary data.</text>
</comment>
<organism evidence="1 2">
    <name type="scientific">Penicillium bovifimosum</name>
    <dbReference type="NCBI Taxonomy" id="126998"/>
    <lineage>
        <taxon>Eukaryota</taxon>
        <taxon>Fungi</taxon>
        <taxon>Dikarya</taxon>
        <taxon>Ascomycota</taxon>
        <taxon>Pezizomycotina</taxon>
        <taxon>Eurotiomycetes</taxon>
        <taxon>Eurotiomycetidae</taxon>
        <taxon>Eurotiales</taxon>
        <taxon>Aspergillaceae</taxon>
        <taxon>Penicillium</taxon>
    </lineage>
</organism>
<name>A0A9W9KXL2_9EURO</name>
<reference evidence="1" key="1">
    <citation type="submission" date="2022-11" db="EMBL/GenBank/DDBJ databases">
        <authorList>
            <person name="Petersen C."/>
        </authorList>
    </citation>
    <scope>NUCLEOTIDE SEQUENCE</scope>
    <source>
        <strain evidence="1">IBT 22155</strain>
    </source>
</reference>
<dbReference type="Proteomes" id="UP001149079">
    <property type="component" value="Unassembled WGS sequence"/>
</dbReference>
<dbReference type="EMBL" id="JAPQKL010000006">
    <property type="protein sequence ID" value="KAJ5124358.1"/>
    <property type="molecule type" value="Genomic_DNA"/>
</dbReference>
<keyword evidence="2" id="KW-1185">Reference proteome</keyword>
<dbReference type="RefSeq" id="XP_056518757.1">
    <property type="nucleotide sequence ID" value="XM_056668927.1"/>
</dbReference>
<dbReference type="AlphaFoldDB" id="A0A9W9KXL2"/>
<evidence type="ECO:0000313" key="1">
    <source>
        <dbReference type="EMBL" id="KAJ5124358.1"/>
    </source>
</evidence>
<dbReference type="OrthoDB" id="5330139at2759"/>
<proteinExistence type="predicted"/>
<evidence type="ECO:0000313" key="2">
    <source>
        <dbReference type="Proteomes" id="UP001149079"/>
    </source>
</evidence>
<sequence length="201" mass="22931">MFRSAFRPLSSFPCPRSARSVRLLHRVTTDFIAHDARGDLVTRKVPVIVGDSGETYMLIEQEVGCALRAASPFISASAASAEYRYKLTFFPRFSTLWIWYVVSVRESYSAQPYQFIFIARINELSPSLCLKPNSAIDRVEYKPCNFVHWRKDAPSTSRWNTRCNICGERKRHWTEPGKRTRPAEGYVISKLVSPTAMSGIV</sequence>